<keyword evidence="2 5" id="KW-0238">DNA-binding</keyword>
<evidence type="ECO:0000313" key="6">
    <source>
        <dbReference type="EMBL" id="CEJ07903.1"/>
    </source>
</evidence>
<dbReference type="PANTHER" id="PTHR33154:SF33">
    <property type="entry name" value="TRANSCRIPTIONAL REPRESSOR SDPR"/>
    <property type="match status" value="1"/>
</dbReference>
<evidence type="ECO:0000313" key="7">
    <source>
        <dbReference type="Proteomes" id="UP001071230"/>
    </source>
</evidence>
<proteinExistence type="predicted"/>
<keyword evidence="3" id="KW-0804">Transcription</keyword>
<dbReference type="CDD" id="cd00090">
    <property type="entry name" value="HTH_ARSR"/>
    <property type="match status" value="1"/>
</dbReference>
<dbReference type="InterPro" id="IPR011991">
    <property type="entry name" value="ArsR-like_HTH"/>
</dbReference>
<dbReference type="InterPro" id="IPR047796">
    <property type="entry name" value="SdpR-like_repress"/>
</dbReference>
<accession>A0A8S0WWM1</accession>
<dbReference type="PRINTS" id="PR00778">
    <property type="entry name" value="HTHARSR"/>
</dbReference>
<evidence type="ECO:0000259" key="4">
    <source>
        <dbReference type="PROSITE" id="PS50987"/>
    </source>
</evidence>
<dbReference type="Gene3D" id="1.10.10.10">
    <property type="entry name" value="Winged helix-like DNA-binding domain superfamily/Winged helix DNA-binding domain"/>
    <property type="match status" value="1"/>
</dbReference>
<sequence>MTKQQSTFQALSDPTRRRILRYLREGDLTAGEIAAKFTITKPSISHHLSILKQADLISDRRSGQNIVYSLNTTVFQDILKWFADFLGTEGPGGEGQKKGK</sequence>
<dbReference type="KEGG" id="aacx:DEACI_1034"/>
<reference evidence="5" key="2">
    <citation type="submission" date="2020-01" db="EMBL/GenBank/DDBJ databases">
        <authorList>
            <person name="Hornung B."/>
        </authorList>
    </citation>
    <scope>NUCLEOTIDE SEQUENCE</scope>
    <source>
        <strain evidence="5">PacBioINE</strain>
    </source>
</reference>
<dbReference type="Proteomes" id="UP001071230">
    <property type="component" value="Unassembled WGS sequence"/>
</dbReference>
<dbReference type="SMART" id="SM00418">
    <property type="entry name" value="HTH_ARSR"/>
    <property type="match status" value="1"/>
</dbReference>
<gene>
    <name evidence="5" type="ORF">DEACI_1034</name>
    <name evidence="6" type="ORF">DEACI_2373</name>
</gene>
<evidence type="ECO:0000256" key="2">
    <source>
        <dbReference type="ARBA" id="ARBA00023125"/>
    </source>
</evidence>
<dbReference type="InterPro" id="IPR036390">
    <property type="entry name" value="WH_DNA-bd_sf"/>
</dbReference>
<reference evidence="6" key="1">
    <citation type="submission" date="2014-11" db="EMBL/GenBank/DDBJ databases">
        <authorList>
            <person name="Hornung B.V."/>
        </authorList>
    </citation>
    <scope>NUCLEOTIDE SEQUENCE</scope>
    <source>
        <strain evidence="6">INE</strain>
    </source>
</reference>
<keyword evidence="7" id="KW-1185">Reference proteome</keyword>
<evidence type="ECO:0000256" key="3">
    <source>
        <dbReference type="ARBA" id="ARBA00023163"/>
    </source>
</evidence>
<dbReference type="NCBIfam" id="NF033788">
    <property type="entry name" value="HTH_metalloreg"/>
    <property type="match status" value="1"/>
</dbReference>
<dbReference type="PROSITE" id="PS50987">
    <property type="entry name" value="HTH_ARSR_2"/>
    <property type="match status" value="1"/>
</dbReference>
<dbReference type="Pfam" id="PF01022">
    <property type="entry name" value="HTH_5"/>
    <property type="match status" value="1"/>
</dbReference>
<organism evidence="5">
    <name type="scientific">Acididesulfobacillus acetoxydans</name>
    <dbReference type="NCBI Taxonomy" id="1561005"/>
    <lineage>
        <taxon>Bacteria</taxon>
        <taxon>Bacillati</taxon>
        <taxon>Bacillota</taxon>
        <taxon>Clostridia</taxon>
        <taxon>Eubacteriales</taxon>
        <taxon>Peptococcaceae</taxon>
        <taxon>Acididesulfobacillus</taxon>
    </lineage>
</organism>
<dbReference type="EMBL" id="LR746496">
    <property type="protein sequence ID" value="CAA7600381.1"/>
    <property type="molecule type" value="Genomic_DNA"/>
</dbReference>
<dbReference type="InterPro" id="IPR001845">
    <property type="entry name" value="HTH_ArsR_DNA-bd_dom"/>
</dbReference>
<evidence type="ECO:0000256" key="1">
    <source>
        <dbReference type="ARBA" id="ARBA00023015"/>
    </source>
</evidence>
<dbReference type="GO" id="GO:0003700">
    <property type="term" value="F:DNA-binding transcription factor activity"/>
    <property type="evidence" value="ECO:0007669"/>
    <property type="project" value="InterPro"/>
</dbReference>
<dbReference type="RefSeq" id="WP_240984065.1">
    <property type="nucleotide sequence ID" value="NZ_CDGJ01000068.1"/>
</dbReference>
<dbReference type="EMBL" id="CDGJ01000068">
    <property type="protein sequence ID" value="CEJ07903.1"/>
    <property type="molecule type" value="Genomic_DNA"/>
</dbReference>
<keyword evidence="1" id="KW-0805">Transcription regulation</keyword>
<dbReference type="InterPro" id="IPR036388">
    <property type="entry name" value="WH-like_DNA-bd_sf"/>
</dbReference>
<name>A0A8S0WWM1_9FIRM</name>
<dbReference type="NCBIfam" id="NF033789">
    <property type="entry name" value="repress_SdpR"/>
    <property type="match status" value="1"/>
</dbReference>
<dbReference type="Proteomes" id="UP000836597">
    <property type="component" value="Chromosome"/>
</dbReference>
<dbReference type="AlphaFoldDB" id="A0A8S0WWM1"/>
<feature type="domain" description="HTH arsR-type" evidence="4">
    <location>
        <begin position="1"/>
        <end position="90"/>
    </location>
</feature>
<dbReference type="GO" id="GO:0003677">
    <property type="term" value="F:DNA binding"/>
    <property type="evidence" value="ECO:0007669"/>
    <property type="project" value="UniProtKB-KW"/>
</dbReference>
<dbReference type="SUPFAM" id="SSF46785">
    <property type="entry name" value="Winged helix' DNA-binding domain"/>
    <property type="match status" value="1"/>
</dbReference>
<evidence type="ECO:0000313" key="5">
    <source>
        <dbReference type="EMBL" id="CAA7600381.1"/>
    </source>
</evidence>
<protein>
    <submittedName>
        <fullName evidence="5">HTH ArsR-type DNA-binding domain protein</fullName>
    </submittedName>
    <submittedName>
        <fullName evidence="6">Helix_turn_helix, Arsenical Resistance Operon Repressor</fullName>
    </submittedName>
</protein>
<dbReference type="PANTHER" id="PTHR33154">
    <property type="entry name" value="TRANSCRIPTIONAL REGULATOR, ARSR FAMILY"/>
    <property type="match status" value="1"/>
</dbReference>
<dbReference type="InterPro" id="IPR051081">
    <property type="entry name" value="HTH_MetalResp_TranReg"/>
</dbReference>